<dbReference type="InterPro" id="IPR003439">
    <property type="entry name" value="ABC_transporter-like_ATP-bd"/>
</dbReference>
<protein>
    <submittedName>
        <fullName evidence="11">Ribose import ATP-binding protein RbsA</fullName>
        <ecNumber evidence="11">3.6.3.17</ecNumber>
    </submittedName>
</protein>
<dbReference type="PANTHER" id="PTHR43790:SF3">
    <property type="entry name" value="D-ALLOSE IMPORT ATP-BINDING PROTEIN ALSA-RELATED"/>
    <property type="match status" value="1"/>
</dbReference>
<evidence type="ECO:0000256" key="2">
    <source>
        <dbReference type="ARBA" id="ARBA00022448"/>
    </source>
</evidence>
<dbReference type="KEGG" id="strr:EKD16_23645"/>
<dbReference type="Proteomes" id="UP000292235">
    <property type="component" value="Chromosome"/>
</dbReference>
<dbReference type="EC" id="3.6.3.17" evidence="11"/>
<evidence type="ECO:0000313" key="11">
    <source>
        <dbReference type="EMBL" id="QBI56475.1"/>
    </source>
</evidence>
<dbReference type="PANTHER" id="PTHR43790">
    <property type="entry name" value="CARBOHYDRATE TRANSPORT ATP-BINDING PROTEIN MG119-RELATED"/>
    <property type="match status" value="1"/>
</dbReference>
<evidence type="ECO:0000256" key="6">
    <source>
        <dbReference type="ARBA" id="ARBA00022741"/>
    </source>
</evidence>
<dbReference type="RefSeq" id="WP_207391384.1">
    <property type="nucleotide sequence ID" value="NZ_CP036455.1"/>
</dbReference>
<dbReference type="PROSITE" id="PS50893">
    <property type="entry name" value="ABC_TRANSPORTER_2"/>
    <property type="match status" value="2"/>
</dbReference>
<keyword evidence="11" id="KW-0378">Hydrolase</keyword>
<dbReference type="FunFam" id="3.40.50.300:FF:000127">
    <property type="entry name" value="Ribose import ATP-binding protein RbsA"/>
    <property type="match status" value="1"/>
</dbReference>
<keyword evidence="6" id="KW-0547">Nucleotide-binding</keyword>
<comment type="subcellular location">
    <subcellularLocation>
        <location evidence="1">Cell membrane</location>
        <topology evidence="1">Peripheral membrane protein</topology>
    </subcellularLocation>
</comment>
<dbReference type="GO" id="GO:0005524">
    <property type="term" value="F:ATP binding"/>
    <property type="evidence" value="ECO:0007669"/>
    <property type="project" value="UniProtKB-KW"/>
</dbReference>
<name>A0A4P6Q6W4_9ACTN</name>
<evidence type="ECO:0000313" key="12">
    <source>
        <dbReference type="Proteomes" id="UP000292235"/>
    </source>
</evidence>
<dbReference type="SUPFAM" id="SSF52540">
    <property type="entry name" value="P-loop containing nucleoside triphosphate hydrolases"/>
    <property type="match status" value="2"/>
</dbReference>
<dbReference type="Gene3D" id="3.40.50.300">
    <property type="entry name" value="P-loop containing nucleotide triphosphate hydrolases"/>
    <property type="match status" value="2"/>
</dbReference>
<dbReference type="CDD" id="cd03216">
    <property type="entry name" value="ABC_Carb_Monos_I"/>
    <property type="match status" value="1"/>
</dbReference>
<dbReference type="AlphaFoldDB" id="A0A4P6Q6W4"/>
<evidence type="ECO:0000256" key="4">
    <source>
        <dbReference type="ARBA" id="ARBA00022597"/>
    </source>
</evidence>
<keyword evidence="3" id="KW-1003">Cell membrane</keyword>
<organism evidence="11 12">
    <name type="scientific">Streptomonospora litoralis</name>
    <dbReference type="NCBI Taxonomy" id="2498135"/>
    <lineage>
        <taxon>Bacteria</taxon>
        <taxon>Bacillati</taxon>
        <taxon>Actinomycetota</taxon>
        <taxon>Actinomycetes</taxon>
        <taxon>Streptosporangiales</taxon>
        <taxon>Nocardiopsidaceae</taxon>
        <taxon>Streptomonospora</taxon>
    </lineage>
</organism>
<keyword evidence="12" id="KW-1185">Reference proteome</keyword>
<keyword evidence="9" id="KW-0472">Membrane</keyword>
<dbReference type="InterPro" id="IPR017871">
    <property type="entry name" value="ABC_transporter-like_CS"/>
</dbReference>
<dbReference type="InterPro" id="IPR003593">
    <property type="entry name" value="AAA+_ATPase"/>
</dbReference>
<feature type="domain" description="ABC transporter" evidence="10">
    <location>
        <begin position="7"/>
        <end position="243"/>
    </location>
</feature>
<evidence type="ECO:0000256" key="8">
    <source>
        <dbReference type="ARBA" id="ARBA00022967"/>
    </source>
</evidence>
<keyword evidence="4" id="KW-0762">Sugar transport</keyword>
<evidence type="ECO:0000256" key="1">
    <source>
        <dbReference type="ARBA" id="ARBA00004202"/>
    </source>
</evidence>
<dbReference type="InterPro" id="IPR050107">
    <property type="entry name" value="ABC_carbohydrate_import_ATPase"/>
</dbReference>
<dbReference type="Pfam" id="PF00005">
    <property type="entry name" value="ABC_tran"/>
    <property type="match status" value="2"/>
</dbReference>
<evidence type="ECO:0000256" key="3">
    <source>
        <dbReference type="ARBA" id="ARBA00022475"/>
    </source>
</evidence>
<evidence type="ECO:0000259" key="10">
    <source>
        <dbReference type="PROSITE" id="PS50893"/>
    </source>
</evidence>
<proteinExistence type="predicted"/>
<accession>A0A4P6Q6W4</accession>
<dbReference type="GO" id="GO:0005886">
    <property type="term" value="C:plasma membrane"/>
    <property type="evidence" value="ECO:0007669"/>
    <property type="project" value="UniProtKB-SubCell"/>
</dbReference>
<evidence type="ECO:0000256" key="9">
    <source>
        <dbReference type="ARBA" id="ARBA00023136"/>
    </source>
</evidence>
<dbReference type="EMBL" id="CP036455">
    <property type="protein sequence ID" value="QBI56475.1"/>
    <property type="molecule type" value="Genomic_DNA"/>
</dbReference>
<reference evidence="11 12" key="1">
    <citation type="submission" date="2019-02" db="EMBL/GenBank/DDBJ databases">
        <authorList>
            <person name="Khodamoradi S."/>
            <person name="Hahnke R.L."/>
            <person name="Kaempfer P."/>
            <person name="Schumann P."/>
            <person name="Rohde M."/>
            <person name="Steinert M."/>
            <person name="Luzhetskyy A."/>
            <person name="Wink J."/>
            <person name="Ruckert C."/>
        </authorList>
    </citation>
    <scope>NUCLEOTIDE SEQUENCE [LARGE SCALE GENOMIC DNA]</scope>
    <source>
        <strain evidence="11 12">M2</strain>
    </source>
</reference>
<feature type="domain" description="ABC transporter" evidence="10">
    <location>
        <begin position="242"/>
        <end position="499"/>
    </location>
</feature>
<sequence length="503" mass="53843">MSTPPLLRMTGVSKAFPGVQALTDVGFELRAGEVHALMGENGAGKSTLIKMLAGVHTPDAGSIEIDGRGVAVSTPQSAVDHGIAVIHQELNLAPNLTVAQNLALGREPRTRLGTLDRKRIRREAAAKLDRVGGGIDPDATLGTLSVGMQQLVEIARAVAQNARVLVLDEPTAALSETEAQRLFSLVEEMRERGMGLLYISHRMEEVYRLANRITVFRDGQWVGTSPRSELDPEDIVARMVGRTLTDLYVHERHEPGEAVLEAEAIGDGAGIGPFDLTLRAGEVVGLGGLIGAGRTEAAQLIFGAARIRTGRLRIGGRVVDHRSPLDAIRNGVGYVPESRKEQALFLDMSIRDNVVTTGVGLDRVSDFGVLRSGRISQRVSAQVDALRVRCSSVLQRVAELSGGNQQKVVLGRWLAIAPRVLLLDEPTRGVDIGAKQEIYRIIDRLSRDGVAVLIVSSDLPELLGVSDRVLVMRNGSIAAELSREEATEEAVMLHATGVAAGSA</sequence>
<keyword evidence="7 11" id="KW-0067">ATP-binding</keyword>
<keyword evidence="8" id="KW-1278">Translocase</keyword>
<gene>
    <name evidence="11" type="primary">rbsA5</name>
    <name evidence="11" type="ORF">EKD16_23645</name>
</gene>
<dbReference type="SMART" id="SM00382">
    <property type="entry name" value="AAA"/>
    <property type="match status" value="2"/>
</dbReference>
<dbReference type="GO" id="GO:0016887">
    <property type="term" value="F:ATP hydrolysis activity"/>
    <property type="evidence" value="ECO:0007669"/>
    <property type="project" value="InterPro"/>
</dbReference>
<dbReference type="InterPro" id="IPR027417">
    <property type="entry name" value="P-loop_NTPase"/>
</dbReference>
<dbReference type="PROSITE" id="PS00211">
    <property type="entry name" value="ABC_TRANSPORTER_1"/>
    <property type="match status" value="2"/>
</dbReference>
<keyword evidence="2" id="KW-0813">Transport</keyword>
<evidence type="ECO:0000256" key="7">
    <source>
        <dbReference type="ARBA" id="ARBA00022840"/>
    </source>
</evidence>
<dbReference type="CDD" id="cd03215">
    <property type="entry name" value="ABC_Carb_Monos_II"/>
    <property type="match status" value="1"/>
</dbReference>
<keyword evidence="5" id="KW-0677">Repeat</keyword>
<evidence type="ECO:0000256" key="5">
    <source>
        <dbReference type="ARBA" id="ARBA00022737"/>
    </source>
</evidence>